<keyword evidence="1" id="KW-0378">Hydrolase</keyword>
<dbReference type="InterPro" id="IPR036412">
    <property type="entry name" value="HAD-like_sf"/>
</dbReference>
<comment type="caution">
    <text evidence="1">The sequence shown here is derived from an EMBL/GenBank/DDBJ whole genome shotgun (WGS) entry which is preliminary data.</text>
</comment>
<keyword evidence="2" id="KW-1185">Reference proteome</keyword>
<proteinExistence type="predicted"/>
<gene>
    <name evidence="1" type="ORF">ADICEAN_00705</name>
</gene>
<dbReference type="GO" id="GO:0016787">
    <property type="term" value="F:hydrolase activity"/>
    <property type="evidence" value="ECO:0007669"/>
    <property type="project" value="UniProtKB-KW"/>
</dbReference>
<dbReference type="SUPFAM" id="SSF56784">
    <property type="entry name" value="HAD-like"/>
    <property type="match status" value="1"/>
</dbReference>
<dbReference type="Gene3D" id="3.40.50.1000">
    <property type="entry name" value="HAD superfamily/HAD-like"/>
    <property type="match status" value="1"/>
</dbReference>
<dbReference type="OrthoDB" id="9794212at2"/>
<dbReference type="Pfam" id="PF12710">
    <property type="entry name" value="HAD"/>
    <property type="match status" value="1"/>
</dbReference>
<dbReference type="InterPro" id="IPR023214">
    <property type="entry name" value="HAD_sf"/>
</dbReference>
<dbReference type="AlphaFoldDB" id="M7NAF5"/>
<name>M7NAF5_9BACT</name>
<dbReference type="RefSeq" id="WP_009194112.1">
    <property type="nucleotide sequence ID" value="NZ_AODQ01000010.1"/>
</dbReference>
<sequence length="215" mass="25623">MAQEPVRIAVFDLNQTVYTKSSKDEFFKFVCYKRNYKLLNIFQIGLFYGLKKLKLLNQTSFKENFFNYLDKLPPEQVKEYARQFWSIEWPEQFNKQLLDRIEELKSEGVQICFSTGGFDVYVAPLFEHYLKVDAWMATQTRYVGKTYKINGKALKEEEKTRRLDEHWGKGAYTIVEAYSDAVEDFFDCTQRPYLMKKGKPVPYKKEKQQARSQKQ</sequence>
<dbReference type="eggNOG" id="COG0560">
    <property type="taxonomic scope" value="Bacteria"/>
</dbReference>
<evidence type="ECO:0000313" key="2">
    <source>
        <dbReference type="Proteomes" id="UP000011910"/>
    </source>
</evidence>
<evidence type="ECO:0000313" key="1">
    <source>
        <dbReference type="EMBL" id="EMR04181.1"/>
    </source>
</evidence>
<dbReference type="Gene3D" id="1.20.1440.100">
    <property type="entry name" value="SG protein - dephosphorylation function"/>
    <property type="match status" value="1"/>
</dbReference>
<dbReference type="EMBL" id="AODQ01000010">
    <property type="protein sequence ID" value="EMR04181.1"/>
    <property type="molecule type" value="Genomic_DNA"/>
</dbReference>
<dbReference type="Proteomes" id="UP000011910">
    <property type="component" value="Unassembled WGS sequence"/>
</dbReference>
<protein>
    <submittedName>
        <fullName evidence="1">HAD hydrolase, family IB</fullName>
    </submittedName>
</protein>
<reference evidence="1 2" key="1">
    <citation type="journal article" date="2013" name="Genome Announc.">
        <title>Draft Genome Sequence of Cesiribacter andamanensis Strain AMV16T, Isolated from a Soil Sample from a Mud Volcano in the Andaman Islands, India.</title>
        <authorList>
            <person name="Shivaji S."/>
            <person name="Ara S."/>
            <person name="Begum Z."/>
            <person name="Srinivas T.N."/>
            <person name="Singh A."/>
            <person name="Kumar Pinnaka A."/>
        </authorList>
    </citation>
    <scope>NUCLEOTIDE SEQUENCE [LARGE SCALE GENOMIC DNA]</scope>
    <source>
        <strain evidence="1 2">AMV16</strain>
    </source>
</reference>
<organism evidence="1 2">
    <name type="scientific">Cesiribacter andamanensis AMV16</name>
    <dbReference type="NCBI Taxonomy" id="1279009"/>
    <lineage>
        <taxon>Bacteria</taxon>
        <taxon>Pseudomonadati</taxon>
        <taxon>Bacteroidota</taxon>
        <taxon>Cytophagia</taxon>
        <taxon>Cytophagales</taxon>
        <taxon>Cesiribacteraceae</taxon>
        <taxon>Cesiribacter</taxon>
    </lineage>
</organism>
<dbReference type="STRING" id="1279009.ADICEAN_00705"/>
<accession>M7NAF5</accession>